<accession>A0A7T8K7H5</accession>
<dbReference type="EMBL" id="CP045896">
    <property type="protein sequence ID" value="QQP49812.1"/>
    <property type="molecule type" value="Genomic_DNA"/>
</dbReference>
<dbReference type="AlphaFoldDB" id="A0A7T8K7H5"/>
<dbReference type="Proteomes" id="UP000595437">
    <property type="component" value="Chromosome 7"/>
</dbReference>
<keyword evidence="3" id="KW-1185">Reference proteome</keyword>
<evidence type="ECO:0000256" key="1">
    <source>
        <dbReference type="SAM" id="MobiDB-lite"/>
    </source>
</evidence>
<sequence>MEPSASPRHLVQVHVRQDGSEEPLSEGRIPVKDLNKWVKAKEEEAIRSLKKSPSAVHVHRKRINGSTITCLSSNCVGIWT</sequence>
<organism evidence="2 3">
    <name type="scientific">Caligus rogercresseyi</name>
    <name type="common">Sea louse</name>
    <dbReference type="NCBI Taxonomy" id="217165"/>
    <lineage>
        <taxon>Eukaryota</taxon>
        <taxon>Metazoa</taxon>
        <taxon>Ecdysozoa</taxon>
        <taxon>Arthropoda</taxon>
        <taxon>Crustacea</taxon>
        <taxon>Multicrustacea</taxon>
        <taxon>Hexanauplia</taxon>
        <taxon>Copepoda</taxon>
        <taxon>Siphonostomatoida</taxon>
        <taxon>Caligidae</taxon>
        <taxon>Caligus</taxon>
    </lineage>
</organism>
<evidence type="ECO:0000313" key="3">
    <source>
        <dbReference type="Proteomes" id="UP000595437"/>
    </source>
</evidence>
<proteinExistence type="predicted"/>
<reference evidence="3" key="1">
    <citation type="submission" date="2021-01" db="EMBL/GenBank/DDBJ databases">
        <title>Caligus Genome Assembly.</title>
        <authorList>
            <person name="Gallardo-Escarate C."/>
        </authorList>
    </citation>
    <scope>NUCLEOTIDE SEQUENCE [LARGE SCALE GENOMIC DNA]</scope>
</reference>
<name>A0A7T8K7H5_CALRO</name>
<gene>
    <name evidence="2" type="ORF">FKW44_010606</name>
</gene>
<protein>
    <submittedName>
        <fullName evidence="2">LOC100203204</fullName>
    </submittedName>
</protein>
<evidence type="ECO:0000313" key="2">
    <source>
        <dbReference type="EMBL" id="QQP49812.1"/>
    </source>
</evidence>
<feature type="region of interest" description="Disordered" evidence="1">
    <location>
        <begin position="1"/>
        <end position="27"/>
    </location>
</feature>